<dbReference type="RefSeq" id="WP_376851665.1">
    <property type="nucleotide sequence ID" value="NZ_JBHSMF010000009.1"/>
</dbReference>
<keyword evidence="5" id="KW-1003">Cell membrane</keyword>
<dbReference type="EMBL" id="JBHSMF010000009">
    <property type="protein sequence ID" value="MFC5499442.1"/>
    <property type="molecule type" value="Genomic_DNA"/>
</dbReference>
<protein>
    <recommendedName>
        <fullName evidence="5">Probable membrane transporter protein</fullName>
    </recommendedName>
</protein>
<accession>A0ABW0NK22</accession>
<feature type="transmembrane region" description="Helical" evidence="5">
    <location>
        <begin position="153"/>
        <end position="176"/>
    </location>
</feature>
<dbReference type="PANTHER" id="PTHR43701">
    <property type="entry name" value="MEMBRANE TRANSPORTER PROTEIN MJ0441-RELATED"/>
    <property type="match status" value="1"/>
</dbReference>
<organism evidence="6 7">
    <name type="scientific">Caenimonas terrae</name>
    <dbReference type="NCBI Taxonomy" id="696074"/>
    <lineage>
        <taxon>Bacteria</taxon>
        <taxon>Pseudomonadati</taxon>
        <taxon>Pseudomonadota</taxon>
        <taxon>Betaproteobacteria</taxon>
        <taxon>Burkholderiales</taxon>
        <taxon>Comamonadaceae</taxon>
        <taxon>Caenimonas</taxon>
    </lineage>
</organism>
<feature type="transmembrane region" description="Helical" evidence="5">
    <location>
        <begin position="188"/>
        <end position="208"/>
    </location>
</feature>
<evidence type="ECO:0000313" key="6">
    <source>
        <dbReference type="EMBL" id="MFC5499442.1"/>
    </source>
</evidence>
<name>A0ABW0NK22_9BURK</name>
<gene>
    <name evidence="6" type="ORF">ACFPOE_17990</name>
</gene>
<feature type="transmembrane region" description="Helical" evidence="5">
    <location>
        <begin position="220"/>
        <end position="239"/>
    </location>
</feature>
<feature type="transmembrane region" description="Helical" evidence="5">
    <location>
        <begin position="251"/>
        <end position="268"/>
    </location>
</feature>
<feature type="transmembrane region" description="Helical" evidence="5">
    <location>
        <begin position="40"/>
        <end position="63"/>
    </location>
</feature>
<comment type="subcellular location">
    <subcellularLocation>
        <location evidence="5">Cell membrane</location>
        <topology evidence="5">Multi-pass membrane protein</topology>
    </subcellularLocation>
    <subcellularLocation>
        <location evidence="1">Membrane</location>
        <topology evidence="1">Multi-pass membrane protein</topology>
    </subcellularLocation>
</comment>
<reference evidence="7" key="1">
    <citation type="journal article" date="2019" name="Int. J. Syst. Evol. Microbiol.">
        <title>The Global Catalogue of Microorganisms (GCM) 10K type strain sequencing project: providing services to taxonomists for standard genome sequencing and annotation.</title>
        <authorList>
            <consortium name="The Broad Institute Genomics Platform"/>
            <consortium name="The Broad Institute Genome Sequencing Center for Infectious Disease"/>
            <person name="Wu L."/>
            <person name="Ma J."/>
        </authorList>
    </citation>
    <scope>NUCLEOTIDE SEQUENCE [LARGE SCALE GENOMIC DNA]</scope>
    <source>
        <strain evidence="7">CCUG 57401</strain>
    </source>
</reference>
<keyword evidence="7" id="KW-1185">Reference proteome</keyword>
<dbReference type="Pfam" id="PF01925">
    <property type="entry name" value="TauE"/>
    <property type="match status" value="1"/>
</dbReference>
<dbReference type="InterPro" id="IPR002781">
    <property type="entry name" value="TM_pro_TauE-like"/>
</dbReference>
<evidence type="ECO:0000256" key="4">
    <source>
        <dbReference type="ARBA" id="ARBA00023136"/>
    </source>
</evidence>
<keyword evidence="3 5" id="KW-1133">Transmembrane helix</keyword>
<comment type="similarity">
    <text evidence="5">Belongs to the 4-toluene sulfonate uptake permease (TSUP) (TC 2.A.102) family.</text>
</comment>
<dbReference type="Proteomes" id="UP001596037">
    <property type="component" value="Unassembled WGS sequence"/>
</dbReference>
<evidence type="ECO:0000256" key="2">
    <source>
        <dbReference type="ARBA" id="ARBA00022692"/>
    </source>
</evidence>
<sequence>MGSLLAPFMGLAVGFVLALTGAGGAIVAVPLLVFGLQLTLAQAAPVGLLAVAVAAALGAFLGLRARVLRYRAAGVMAVAGLVTSPAGLWLGQRLPNGPLTALFAVVLAVVAVRTLRNANRELRGEAVSRPAAPPCRLDPNEGRLHWNAACARALLLAGAVAGFLSGLLGVGGGFVLVPTLLAFTDLPMKAVVATTMGVLALVSAGGVFNASLAGQVQWAVALPFAAGAVAGLLAGRVFAGRLSGPRLQQGFAILSLLIAAGMLAQAGWKAGLVPL</sequence>
<evidence type="ECO:0000256" key="3">
    <source>
        <dbReference type="ARBA" id="ARBA00022989"/>
    </source>
</evidence>
<evidence type="ECO:0000313" key="7">
    <source>
        <dbReference type="Proteomes" id="UP001596037"/>
    </source>
</evidence>
<keyword evidence="4 5" id="KW-0472">Membrane</keyword>
<keyword evidence="2 5" id="KW-0812">Transmembrane</keyword>
<evidence type="ECO:0000256" key="1">
    <source>
        <dbReference type="ARBA" id="ARBA00004141"/>
    </source>
</evidence>
<feature type="transmembrane region" description="Helical" evidence="5">
    <location>
        <begin position="97"/>
        <end position="115"/>
    </location>
</feature>
<comment type="caution">
    <text evidence="6">The sequence shown here is derived from an EMBL/GenBank/DDBJ whole genome shotgun (WGS) entry which is preliminary data.</text>
</comment>
<evidence type="ECO:0000256" key="5">
    <source>
        <dbReference type="RuleBase" id="RU363041"/>
    </source>
</evidence>
<dbReference type="InterPro" id="IPR051598">
    <property type="entry name" value="TSUP/Inactive_protease-like"/>
</dbReference>
<feature type="transmembrane region" description="Helical" evidence="5">
    <location>
        <begin position="70"/>
        <end position="91"/>
    </location>
</feature>
<proteinExistence type="inferred from homology"/>
<dbReference type="PANTHER" id="PTHR43701:SF2">
    <property type="entry name" value="MEMBRANE TRANSPORTER PROTEIN YJNA-RELATED"/>
    <property type="match status" value="1"/>
</dbReference>